<name>R0GUY5_9BRAS</name>
<evidence type="ECO:0000256" key="2">
    <source>
        <dbReference type="SAM" id="SignalP"/>
    </source>
</evidence>
<sequence length="78" mass="8749">MEKKNVLVLCMIILVLVISSMMVERVDCRALRPKRDVKGHDQSSTTMEVKNSSTRQSTLGKSFAYRLASGPSRRGRGH</sequence>
<dbReference type="EMBL" id="KB870812">
    <property type="protein sequence ID" value="EOA14958.1"/>
    <property type="molecule type" value="Genomic_DNA"/>
</dbReference>
<keyword evidence="4" id="KW-1185">Reference proteome</keyword>
<protein>
    <recommendedName>
        <fullName evidence="5">Transmembrane protein</fullName>
    </recommendedName>
</protein>
<feature type="chain" id="PRO_5004351518" description="Transmembrane protein" evidence="2">
    <location>
        <begin position="29"/>
        <end position="78"/>
    </location>
</feature>
<evidence type="ECO:0000313" key="3">
    <source>
        <dbReference type="EMBL" id="EOA14958.1"/>
    </source>
</evidence>
<organism evidence="3 4">
    <name type="scientific">Capsella rubella</name>
    <dbReference type="NCBI Taxonomy" id="81985"/>
    <lineage>
        <taxon>Eukaryota</taxon>
        <taxon>Viridiplantae</taxon>
        <taxon>Streptophyta</taxon>
        <taxon>Embryophyta</taxon>
        <taxon>Tracheophyta</taxon>
        <taxon>Spermatophyta</taxon>
        <taxon>Magnoliopsida</taxon>
        <taxon>eudicotyledons</taxon>
        <taxon>Gunneridae</taxon>
        <taxon>Pentapetalae</taxon>
        <taxon>rosids</taxon>
        <taxon>malvids</taxon>
        <taxon>Brassicales</taxon>
        <taxon>Brassicaceae</taxon>
        <taxon>Camelineae</taxon>
        <taxon>Capsella</taxon>
    </lineage>
</organism>
<evidence type="ECO:0000313" key="4">
    <source>
        <dbReference type="Proteomes" id="UP000029121"/>
    </source>
</evidence>
<dbReference type="AlphaFoldDB" id="R0GUY5"/>
<feature type="region of interest" description="Disordered" evidence="1">
    <location>
        <begin position="35"/>
        <end position="78"/>
    </location>
</feature>
<evidence type="ECO:0008006" key="5">
    <source>
        <dbReference type="Google" id="ProtNLM"/>
    </source>
</evidence>
<feature type="compositionally biased region" description="Polar residues" evidence="1">
    <location>
        <begin position="42"/>
        <end position="60"/>
    </location>
</feature>
<keyword evidence="2" id="KW-0732">Signal</keyword>
<gene>
    <name evidence="3" type="ORF">CARUB_v10028305mg</name>
</gene>
<feature type="signal peptide" evidence="2">
    <location>
        <begin position="1"/>
        <end position="28"/>
    </location>
</feature>
<accession>R0GUY5</accession>
<proteinExistence type="predicted"/>
<evidence type="ECO:0000256" key="1">
    <source>
        <dbReference type="SAM" id="MobiDB-lite"/>
    </source>
</evidence>
<dbReference type="Proteomes" id="UP000029121">
    <property type="component" value="Unassembled WGS sequence"/>
</dbReference>
<reference evidence="4" key="1">
    <citation type="journal article" date="2013" name="Nat. Genet.">
        <title>The Capsella rubella genome and the genomic consequences of rapid mating system evolution.</title>
        <authorList>
            <person name="Slotte T."/>
            <person name="Hazzouri K.M."/>
            <person name="Agren J.A."/>
            <person name="Koenig D."/>
            <person name="Maumus F."/>
            <person name="Guo Y.L."/>
            <person name="Steige K."/>
            <person name="Platts A.E."/>
            <person name="Escobar J.S."/>
            <person name="Newman L.K."/>
            <person name="Wang W."/>
            <person name="Mandakova T."/>
            <person name="Vello E."/>
            <person name="Smith L.M."/>
            <person name="Henz S.R."/>
            <person name="Steffen J."/>
            <person name="Takuno S."/>
            <person name="Brandvain Y."/>
            <person name="Coop G."/>
            <person name="Andolfatto P."/>
            <person name="Hu T.T."/>
            <person name="Blanchette M."/>
            <person name="Clark R.M."/>
            <person name="Quesneville H."/>
            <person name="Nordborg M."/>
            <person name="Gaut B.S."/>
            <person name="Lysak M.A."/>
            <person name="Jenkins J."/>
            <person name="Grimwood J."/>
            <person name="Chapman J."/>
            <person name="Prochnik S."/>
            <person name="Shu S."/>
            <person name="Rokhsar D."/>
            <person name="Schmutz J."/>
            <person name="Weigel D."/>
            <person name="Wright S.I."/>
        </authorList>
    </citation>
    <scope>NUCLEOTIDE SEQUENCE [LARGE SCALE GENOMIC DNA]</scope>
    <source>
        <strain evidence="4">cv. Monte Gargano</strain>
    </source>
</reference>
<dbReference type="KEGG" id="crb:17877012"/>
<dbReference type="OrthoDB" id="998583at2759"/>